<dbReference type="EMBL" id="JBBUTI010000023">
    <property type="protein sequence ID" value="MEK8048594.1"/>
    <property type="molecule type" value="Genomic_DNA"/>
</dbReference>
<dbReference type="PANTHER" id="PTHR37299">
    <property type="entry name" value="TRANSCRIPTIONAL REGULATOR-RELATED"/>
    <property type="match status" value="1"/>
</dbReference>
<keyword evidence="3" id="KW-1185">Reference proteome</keyword>
<dbReference type="PANTHER" id="PTHR37299:SF1">
    <property type="entry name" value="STAGE 0 SPORULATION PROTEIN A HOMOLOG"/>
    <property type="match status" value="1"/>
</dbReference>
<dbReference type="InterPro" id="IPR046947">
    <property type="entry name" value="LytR-like"/>
</dbReference>
<protein>
    <submittedName>
        <fullName evidence="2">LytTR family DNA-binding domain-containing protein</fullName>
    </submittedName>
</protein>
<comment type="caution">
    <text evidence="2">The sequence shown here is derived from an EMBL/GenBank/DDBJ whole genome shotgun (WGS) entry which is preliminary data.</text>
</comment>
<dbReference type="RefSeq" id="WP_341400898.1">
    <property type="nucleotide sequence ID" value="NZ_JBBUTI010000023.1"/>
</dbReference>
<dbReference type="InterPro" id="IPR007492">
    <property type="entry name" value="LytTR_DNA-bd_dom"/>
</dbReference>
<feature type="domain" description="HTH LytTR-type" evidence="1">
    <location>
        <begin position="32"/>
        <end position="126"/>
    </location>
</feature>
<evidence type="ECO:0000259" key="1">
    <source>
        <dbReference type="PROSITE" id="PS50930"/>
    </source>
</evidence>
<dbReference type="Pfam" id="PF04397">
    <property type="entry name" value="LytTR"/>
    <property type="match status" value="1"/>
</dbReference>
<dbReference type="Proteomes" id="UP001379945">
    <property type="component" value="Unassembled WGS sequence"/>
</dbReference>
<proteinExistence type="predicted"/>
<evidence type="ECO:0000313" key="3">
    <source>
        <dbReference type="Proteomes" id="UP001379945"/>
    </source>
</evidence>
<name>A0ABU9C9N6_9BURK</name>
<sequence length="126" mass="14192">MNDHWRCYLMKSISTEPALNWLFIAAARGHDIVNTQEVVFLVSDVKYTRVVHVQGHGLMKIGLGHLERMLAGKGFVRISRSCLVSLAHIANIRRNDLGQLQASLRGRQETLTISKRFESAFKGFGV</sequence>
<dbReference type="PROSITE" id="PS50930">
    <property type="entry name" value="HTH_LYTTR"/>
    <property type="match status" value="1"/>
</dbReference>
<dbReference type="Gene3D" id="2.40.50.1020">
    <property type="entry name" value="LytTr DNA-binding domain"/>
    <property type="match status" value="1"/>
</dbReference>
<dbReference type="SMART" id="SM00850">
    <property type="entry name" value="LytTR"/>
    <property type="match status" value="1"/>
</dbReference>
<evidence type="ECO:0000313" key="2">
    <source>
        <dbReference type="EMBL" id="MEK8048594.1"/>
    </source>
</evidence>
<organism evidence="2 3">
    <name type="scientific">Ideonella margarita</name>
    <dbReference type="NCBI Taxonomy" id="2984191"/>
    <lineage>
        <taxon>Bacteria</taxon>
        <taxon>Pseudomonadati</taxon>
        <taxon>Pseudomonadota</taxon>
        <taxon>Betaproteobacteria</taxon>
        <taxon>Burkholderiales</taxon>
        <taxon>Sphaerotilaceae</taxon>
        <taxon>Ideonella</taxon>
    </lineage>
</organism>
<gene>
    <name evidence="2" type="ORF">AACH00_19755</name>
</gene>
<reference evidence="2 3" key="1">
    <citation type="submission" date="2024-04" db="EMBL/GenBank/DDBJ databases">
        <title>Novel species of the genus Ideonella isolated from streams.</title>
        <authorList>
            <person name="Lu H."/>
        </authorList>
    </citation>
    <scope>NUCLEOTIDE SEQUENCE [LARGE SCALE GENOMIC DNA]</scope>
    <source>
        <strain evidence="2 3">LYT19W</strain>
    </source>
</reference>
<keyword evidence="2" id="KW-0238">DNA-binding</keyword>
<dbReference type="GO" id="GO:0003677">
    <property type="term" value="F:DNA binding"/>
    <property type="evidence" value="ECO:0007669"/>
    <property type="project" value="UniProtKB-KW"/>
</dbReference>
<accession>A0ABU9C9N6</accession>